<dbReference type="SUPFAM" id="SSF47188">
    <property type="entry name" value="Hemerythrin-like"/>
    <property type="match status" value="1"/>
</dbReference>
<reference evidence="6" key="3">
    <citation type="submission" date="2015-06" db="UniProtKB">
        <authorList>
            <consortium name="EnsemblMetazoa"/>
        </authorList>
    </citation>
    <scope>IDENTIFICATION</scope>
</reference>
<dbReference type="Gene3D" id="1.20.120.50">
    <property type="entry name" value="Hemerythrin-like"/>
    <property type="match status" value="1"/>
</dbReference>
<dbReference type="CDD" id="cd12107">
    <property type="entry name" value="Hemerythrin"/>
    <property type="match status" value="1"/>
</dbReference>
<dbReference type="InterPro" id="IPR016131">
    <property type="entry name" value="Haemerythrin_Fe_BS"/>
</dbReference>
<sequence>MSVRILLMMYISPLVMADQESYSWKSEYKIDVCIECIVSFPLVIVSRSHKVTDYTYEQICSNRYPKLDDQHQQVFSEVDKLSENTGDEAQIKYTISIYKMHFDYEESQMRKANYENYDDHKLLHESFLEEFRNHPIPISIPNMEKIKSWLIAHIKTYDRKFNGKM</sequence>
<dbReference type="GO" id="GO:0005506">
    <property type="term" value="F:iron ion binding"/>
    <property type="evidence" value="ECO:0007669"/>
    <property type="project" value="InterPro"/>
</dbReference>
<evidence type="ECO:0000256" key="2">
    <source>
        <dbReference type="ARBA" id="ARBA00022723"/>
    </source>
</evidence>
<dbReference type="PANTHER" id="PTHR37164:SF1">
    <property type="entry name" value="BACTERIOHEMERYTHRIN"/>
    <property type="match status" value="1"/>
</dbReference>
<evidence type="ECO:0000313" key="7">
    <source>
        <dbReference type="Proteomes" id="UP000015101"/>
    </source>
</evidence>
<keyword evidence="3" id="KW-0408">Iron</keyword>
<dbReference type="OrthoDB" id="6317175at2759"/>
<evidence type="ECO:0000256" key="1">
    <source>
        <dbReference type="ARBA" id="ARBA00010587"/>
    </source>
</evidence>
<dbReference type="InterPro" id="IPR050669">
    <property type="entry name" value="Hemerythrin"/>
</dbReference>
<feature type="chain" id="PRO_5010980357" description="Hemerythrin-like domain-containing protein" evidence="4">
    <location>
        <begin position="18"/>
        <end position="165"/>
    </location>
</feature>
<accession>T1F971</accession>
<dbReference type="EMBL" id="KB096864">
    <property type="protein sequence ID" value="ESO00871.1"/>
    <property type="molecule type" value="Genomic_DNA"/>
</dbReference>
<dbReference type="EnsemblMetazoa" id="HelroT175368">
    <property type="protein sequence ID" value="HelroP175368"/>
    <property type="gene ID" value="HelroG175368"/>
</dbReference>
<keyword evidence="2" id="KW-0479">Metal-binding</keyword>
<dbReference type="HOGENOM" id="CLU_1612618_0_0_1"/>
<evidence type="ECO:0000256" key="4">
    <source>
        <dbReference type="SAM" id="SignalP"/>
    </source>
</evidence>
<dbReference type="AlphaFoldDB" id="T1F971"/>
<dbReference type="InParanoid" id="T1F971"/>
<dbReference type="PROSITE" id="PS00550">
    <property type="entry name" value="HEMERYTHRINS"/>
    <property type="match status" value="1"/>
</dbReference>
<proteinExistence type="inferred from homology"/>
<dbReference type="Proteomes" id="UP000015101">
    <property type="component" value="Unassembled WGS sequence"/>
</dbReference>
<dbReference type="InterPro" id="IPR035938">
    <property type="entry name" value="Hemerythrin-like_sf"/>
</dbReference>
<dbReference type="GeneID" id="20205370"/>
<dbReference type="RefSeq" id="XP_009021042.1">
    <property type="nucleotide sequence ID" value="XM_009022794.1"/>
</dbReference>
<reference evidence="5 7" key="2">
    <citation type="journal article" date="2013" name="Nature">
        <title>Insights into bilaterian evolution from three spiralian genomes.</title>
        <authorList>
            <person name="Simakov O."/>
            <person name="Marletaz F."/>
            <person name="Cho S.J."/>
            <person name="Edsinger-Gonzales E."/>
            <person name="Havlak P."/>
            <person name="Hellsten U."/>
            <person name="Kuo D.H."/>
            <person name="Larsson T."/>
            <person name="Lv J."/>
            <person name="Arendt D."/>
            <person name="Savage R."/>
            <person name="Osoegawa K."/>
            <person name="de Jong P."/>
            <person name="Grimwood J."/>
            <person name="Chapman J.A."/>
            <person name="Shapiro H."/>
            <person name="Aerts A."/>
            <person name="Otillar R.P."/>
            <person name="Terry A.Y."/>
            <person name="Boore J.L."/>
            <person name="Grigoriev I.V."/>
            <person name="Lindberg D.R."/>
            <person name="Seaver E.C."/>
            <person name="Weisblat D.A."/>
            <person name="Putnam N.H."/>
            <person name="Rokhsar D.S."/>
        </authorList>
    </citation>
    <scope>NUCLEOTIDE SEQUENCE</scope>
</reference>
<dbReference type="PANTHER" id="PTHR37164">
    <property type="entry name" value="BACTERIOHEMERYTHRIN"/>
    <property type="match status" value="1"/>
</dbReference>
<organism evidence="6 7">
    <name type="scientific">Helobdella robusta</name>
    <name type="common">Californian leech</name>
    <dbReference type="NCBI Taxonomy" id="6412"/>
    <lineage>
        <taxon>Eukaryota</taxon>
        <taxon>Metazoa</taxon>
        <taxon>Spiralia</taxon>
        <taxon>Lophotrochozoa</taxon>
        <taxon>Annelida</taxon>
        <taxon>Clitellata</taxon>
        <taxon>Hirudinea</taxon>
        <taxon>Rhynchobdellida</taxon>
        <taxon>Glossiphoniidae</taxon>
        <taxon>Helobdella</taxon>
    </lineage>
</organism>
<name>T1F971_HELRO</name>
<evidence type="ECO:0008006" key="8">
    <source>
        <dbReference type="Google" id="ProtNLM"/>
    </source>
</evidence>
<evidence type="ECO:0000256" key="3">
    <source>
        <dbReference type="ARBA" id="ARBA00023004"/>
    </source>
</evidence>
<evidence type="ECO:0000313" key="6">
    <source>
        <dbReference type="EnsemblMetazoa" id="HelroP175368"/>
    </source>
</evidence>
<dbReference type="CTD" id="20205370"/>
<dbReference type="InterPro" id="IPR002063">
    <property type="entry name" value="Haemerythrin"/>
</dbReference>
<dbReference type="KEGG" id="hro:HELRODRAFT_175368"/>
<keyword evidence="7" id="KW-1185">Reference proteome</keyword>
<keyword evidence="4" id="KW-0732">Signal</keyword>
<feature type="signal peptide" evidence="4">
    <location>
        <begin position="1"/>
        <end position="17"/>
    </location>
</feature>
<dbReference type="InterPro" id="IPR012827">
    <property type="entry name" value="Hemerythrin_metal-bd"/>
</dbReference>
<protein>
    <recommendedName>
        <fullName evidence="8">Hemerythrin-like domain-containing protein</fullName>
    </recommendedName>
</protein>
<comment type="similarity">
    <text evidence="1">Belongs to the hemerythrin family.</text>
</comment>
<reference evidence="7" key="1">
    <citation type="submission" date="2012-12" db="EMBL/GenBank/DDBJ databases">
        <authorList>
            <person name="Hellsten U."/>
            <person name="Grimwood J."/>
            <person name="Chapman J.A."/>
            <person name="Shapiro H."/>
            <person name="Aerts A."/>
            <person name="Otillar R.P."/>
            <person name="Terry A.Y."/>
            <person name="Boore J.L."/>
            <person name="Simakov O."/>
            <person name="Marletaz F."/>
            <person name="Cho S.-J."/>
            <person name="Edsinger-Gonzales E."/>
            <person name="Havlak P."/>
            <person name="Kuo D.-H."/>
            <person name="Larsson T."/>
            <person name="Lv J."/>
            <person name="Arendt D."/>
            <person name="Savage R."/>
            <person name="Osoegawa K."/>
            <person name="de Jong P."/>
            <person name="Lindberg D.R."/>
            <person name="Seaver E.C."/>
            <person name="Weisblat D.A."/>
            <person name="Putnam N.H."/>
            <person name="Grigoriev I.V."/>
            <person name="Rokhsar D.S."/>
        </authorList>
    </citation>
    <scope>NUCLEOTIDE SEQUENCE</scope>
</reference>
<evidence type="ECO:0000313" key="5">
    <source>
        <dbReference type="EMBL" id="ESO00871.1"/>
    </source>
</evidence>
<dbReference type="EMBL" id="AMQM01005232">
    <property type="status" value="NOT_ANNOTATED_CDS"/>
    <property type="molecule type" value="Genomic_DNA"/>
</dbReference>
<dbReference type="PRINTS" id="PR00186">
    <property type="entry name" value="HEMERYTHRIN"/>
</dbReference>
<gene>
    <name evidence="6" type="primary">20205370</name>
    <name evidence="5" type="ORF">HELRODRAFT_175368</name>
</gene>